<evidence type="ECO:0000313" key="2">
    <source>
        <dbReference type="Proteomes" id="UP000007800"/>
    </source>
</evidence>
<dbReference type="GeneID" id="9052108"/>
<dbReference type="Proteomes" id="UP000007800">
    <property type="component" value="Unassembled WGS sequence"/>
</dbReference>
<name>C5LTM5_PERM5</name>
<dbReference type="AlphaFoldDB" id="C5LTM5"/>
<organism evidence="2">
    <name type="scientific">Perkinsus marinus (strain ATCC 50983 / TXsc)</name>
    <dbReference type="NCBI Taxonomy" id="423536"/>
    <lineage>
        <taxon>Eukaryota</taxon>
        <taxon>Sar</taxon>
        <taxon>Alveolata</taxon>
        <taxon>Perkinsozoa</taxon>
        <taxon>Perkinsea</taxon>
        <taxon>Perkinsida</taxon>
        <taxon>Perkinsidae</taxon>
        <taxon>Perkinsus</taxon>
    </lineage>
</organism>
<protein>
    <recommendedName>
        <fullName evidence="3">N-acetyltransferase domain-containing protein</fullName>
    </recommendedName>
</protein>
<dbReference type="RefSeq" id="XP_002767200.1">
    <property type="nucleotide sequence ID" value="XM_002767154.1"/>
</dbReference>
<dbReference type="Gene3D" id="3.40.630.30">
    <property type="match status" value="1"/>
</dbReference>
<sequence length="170" mass="19115">MGGPVVESQMLRSLASIEYREYKEEDNMSFLVDDSNPVDCDIFHCWVAVQSGTRVVIGVVVMSIPKPGVPDDARKAINAKRPKGCKHPGGAVGFIYKVIISELWKADGIDAKLLLKVFEDLPRVQRSWDVVYTYINPANFARIILYEKLEFMKIMDKVGGNLVAYARFNT</sequence>
<keyword evidence="2" id="KW-1185">Reference proteome</keyword>
<gene>
    <name evidence="1" type="ORF">Pmar_PMAR008215</name>
</gene>
<dbReference type="EMBL" id="GG685367">
    <property type="protein sequence ID" value="EEQ99917.1"/>
    <property type="molecule type" value="Genomic_DNA"/>
</dbReference>
<evidence type="ECO:0008006" key="3">
    <source>
        <dbReference type="Google" id="ProtNLM"/>
    </source>
</evidence>
<accession>C5LTM5</accession>
<reference evidence="1 2" key="1">
    <citation type="submission" date="2008-07" db="EMBL/GenBank/DDBJ databases">
        <authorList>
            <person name="El-Sayed N."/>
            <person name="Caler E."/>
            <person name="Inman J."/>
            <person name="Amedeo P."/>
            <person name="Hass B."/>
            <person name="Wortman J."/>
        </authorList>
    </citation>
    <scope>NUCLEOTIDE SEQUENCE [LARGE SCALE GENOMIC DNA]</scope>
    <source>
        <strain evidence="2">ATCC 50983 / TXsc</strain>
    </source>
</reference>
<proteinExistence type="predicted"/>
<evidence type="ECO:0000313" key="1">
    <source>
        <dbReference type="EMBL" id="EEQ99917.1"/>
    </source>
</evidence>
<dbReference type="InParanoid" id="C5LTM5"/>